<keyword evidence="3" id="KW-0963">Cytoplasm</keyword>
<dbReference type="GO" id="GO:0006606">
    <property type="term" value="P:protein import into nucleus"/>
    <property type="evidence" value="ECO:0007669"/>
    <property type="project" value="InterPro"/>
</dbReference>
<gene>
    <name evidence="6" type="ORF">TRFO_06168</name>
</gene>
<keyword evidence="2" id="KW-0813">Transport</keyword>
<accession>A0A1J4JZZ4</accession>
<dbReference type="Gene3D" id="1.25.10.10">
    <property type="entry name" value="Leucine-rich Repeat Variant"/>
    <property type="match status" value="2"/>
</dbReference>
<keyword evidence="4" id="KW-0677">Repeat</keyword>
<protein>
    <recommendedName>
        <fullName evidence="8">Importin N-terminal domain-containing protein</fullName>
    </recommendedName>
</protein>
<dbReference type="AlphaFoldDB" id="A0A1J4JZZ4"/>
<organism evidence="6 7">
    <name type="scientific">Tritrichomonas foetus</name>
    <dbReference type="NCBI Taxonomy" id="1144522"/>
    <lineage>
        <taxon>Eukaryota</taxon>
        <taxon>Metamonada</taxon>
        <taxon>Parabasalia</taxon>
        <taxon>Tritrichomonadida</taxon>
        <taxon>Tritrichomonadidae</taxon>
        <taxon>Tritrichomonas</taxon>
    </lineage>
</organism>
<dbReference type="PANTHER" id="PTHR10527">
    <property type="entry name" value="IMPORTIN BETA"/>
    <property type="match status" value="1"/>
</dbReference>
<evidence type="ECO:0008006" key="8">
    <source>
        <dbReference type="Google" id="ProtNLM"/>
    </source>
</evidence>
<comment type="subcellular location">
    <subcellularLocation>
        <location evidence="1">Cytoplasm</location>
    </subcellularLocation>
</comment>
<dbReference type="Proteomes" id="UP000179807">
    <property type="component" value="Unassembled WGS sequence"/>
</dbReference>
<dbReference type="InterPro" id="IPR011989">
    <property type="entry name" value="ARM-like"/>
</dbReference>
<keyword evidence="7" id="KW-1185">Reference proteome</keyword>
<dbReference type="OrthoDB" id="543373at2759"/>
<proteinExistence type="predicted"/>
<dbReference type="EMBL" id="MLAK01000782">
    <property type="protein sequence ID" value="OHT04737.1"/>
    <property type="molecule type" value="Genomic_DNA"/>
</dbReference>
<evidence type="ECO:0000256" key="1">
    <source>
        <dbReference type="ARBA" id="ARBA00004496"/>
    </source>
</evidence>
<dbReference type="GeneID" id="94827630"/>
<evidence type="ECO:0000256" key="5">
    <source>
        <dbReference type="ARBA" id="ARBA00022927"/>
    </source>
</evidence>
<keyword evidence="5" id="KW-0653">Protein transport</keyword>
<dbReference type="RefSeq" id="XP_068357873.1">
    <property type="nucleotide sequence ID" value="XM_068492926.1"/>
</dbReference>
<evidence type="ECO:0000256" key="2">
    <source>
        <dbReference type="ARBA" id="ARBA00022448"/>
    </source>
</evidence>
<dbReference type="InterPro" id="IPR040122">
    <property type="entry name" value="Importin_beta"/>
</dbReference>
<dbReference type="SUPFAM" id="SSF48371">
    <property type="entry name" value="ARM repeat"/>
    <property type="match status" value="2"/>
</dbReference>
<name>A0A1J4JZZ4_9EUKA</name>
<evidence type="ECO:0000313" key="6">
    <source>
        <dbReference type="EMBL" id="OHT04737.1"/>
    </source>
</evidence>
<dbReference type="InterPro" id="IPR016024">
    <property type="entry name" value="ARM-type_fold"/>
</dbReference>
<evidence type="ECO:0000256" key="3">
    <source>
        <dbReference type="ARBA" id="ARBA00022490"/>
    </source>
</evidence>
<sequence>MNRVEHLLSLYQAALHPETVNAATEELVNIYNDPDTIFDHIFLIHNCENLIVRKYVIIKLPQLVKGHLPNIPPEKVVLIPDSIFQLIPNEQDLSCRYFLCDVIASFLSKAQDFEILESSNIWPTVFSFCNEFIQTPQLLSTGLYLWQNIYVLFPMCDSPEVVFSLLNVVTSSLSSEKVDDRIQSLKLFGVLREFLPSKLSSENELNSITSLLTSLYEEMKASIYQRPNPEELNVMVSEIGNLIENGIDFLEFQHISGFFEMTVAAISDKNIPLEIRYLLNPIFDNSFELIFSDFQDKLPNFIQLLIDLSLEMCNSQRDDFNYEFPLPFFREVCDACFDEAGTIFSLFMDFAFSLAQNNDLPSRQVALFLVKSIIEGNQEIMGEKICEIIHFILSVGDVNDSFVFQSACRTIDELIEFASQPLSQFINEITTFLTKYIHFPESLQTLDSLFYQCDRAPNNIDEIFKGLISLIDKTNNSYQIEQLLSCISSLFNHLSNSDESIFSIFLPILNQLRTKNELRGPILEFFGHLVKVAPITLKSELNNIIDYGVDSFSPNNFILNRSASLCFKSIAEKLPISFMPFLPHVVPPLVAILQQKSDNIPSYLISDFSKAQKAAMITLSTFVGFIPQGMIEYAQSPILDFIIQPKGGLAKYLVDACESIAYASEGYKVIGVPLFEIIDHVIPSPLLECKIDHAFSILMMLSEIIATFGEIIPDELMNKTIVAMIQILNSPPQNFLMTDHSSCIDNQLQRPLFYLLSQILDTTKEKFLPFVDNFCNIIAVHFNSKSLLMKCNSLFISAQLCYTCHITNTFFQMVVNMSVQILMSTSNNDARLLIAKALKCLIMTDKDKMQNRIDIILPFSIEMIKSCNYSGLWCTIMMFYDQISLQSTNMEILQHVIELFPSPADSENIVFESEFVVFLKKKHINIIDSKIPMVAAAIFSSSDKHFNSTNTETKTLLANTLSQIPEQSLYSLINGDESKLMRIQSHMQIITES</sequence>
<dbReference type="VEuPathDB" id="TrichDB:TRFO_06168"/>
<comment type="caution">
    <text evidence="6">The sequence shown here is derived from an EMBL/GenBank/DDBJ whole genome shotgun (WGS) entry which is preliminary data.</text>
</comment>
<evidence type="ECO:0000256" key="4">
    <source>
        <dbReference type="ARBA" id="ARBA00022737"/>
    </source>
</evidence>
<dbReference type="GO" id="GO:0005737">
    <property type="term" value="C:cytoplasm"/>
    <property type="evidence" value="ECO:0007669"/>
    <property type="project" value="UniProtKB-SubCell"/>
</dbReference>
<evidence type="ECO:0000313" key="7">
    <source>
        <dbReference type="Proteomes" id="UP000179807"/>
    </source>
</evidence>
<reference evidence="6" key="1">
    <citation type="submission" date="2016-10" db="EMBL/GenBank/DDBJ databases">
        <authorList>
            <person name="Benchimol M."/>
            <person name="Almeida L.G."/>
            <person name="Vasconcelos A.T."/>
            <person name="Perreira-Neves A."/>
            <person name="Rosa I.A."/>
            <person name="Tasca T."/>
            <person name="Bogo M.R."/>
            <person name="de Souza W."/>
        </authorList>
    </citation>
    <scope>NUCLEOTIDE SEQUENCE [LARGE SCALE GENOMIC DNA]</scope>
    <source>
        <strain evidence="6">K</strain>
    </source>
</reference>